<dbReference type="EMBL" id="JANBPW010000014">
    <property type="protein sequence ID" value="KAJ1951455.1"/>
    <property type="molecule type" value="Genomic_DNA"/>
</dbReference>
<name>A0ACC1JHP4_9FUNG</name>
<sequence>MRYTFSSLPRATSQPVIACTLPGDDAATPFRLYKWVKSKFPFCVNAIIKGTGQTVVHEDDEDITSNEAAAVVIDTPKPAEDETEEEADTQASSLVVPQAEENGHAGDQKDAEPATRSEVPSTAASDEHPAPTATVPESSDTPTAIPPPPQEEDTLATGEAIIHSTTEEYIPAATEEDIPATTEQQPIVPTGEAAGGEPAEPAADAPCGPTAPTTTENEHVDNTAEVVQPAQDDKHTTPAPFAPAEDTATADVSANDGSAPAPQPTQPTQ</sequence>
<keyword evidence="2" id="KW-1185">Reference proteome</keyword>
<protein>
    <submittedName>
        <fullName evidence="1">Uncharacterized protein</fullName>
    </submittedName>
</protein>
<proteinExistence type="predicted"/>
<evidence type="ECO:0000313" key="1">
    <source>
        <dbReference type="EMBL" id="KAJ1951455.1"/>
    </source>
</evidence>
<reference evidence="1" key="1">
    <citation type="submission" date="2022-07" db="EMBL/GenBank/DDBJ databases">
        <title>Phylogenomic reconstructions and comparative analyses of Kickxellomycotina fungi.</title>
        <authorList>
            <person name="Reynolds N.K."/>
            <person name="Stajich J.E."/>
            <person name="Barry K."/>
            <person name="Grigoriev I.V."/>
            <person name="Crous P."/>
            <person name="Smith M.E."/>
        </authorList>
    </citation>
    <scope>NUCLEOTIDE SEQUENCE</scope>
    <source>
        <strain evidence="1">NRRL 5244</strain>
    </source>
</reference>
<gene>
    <name evidence="1" type="ORF">FBU59_000145</name>
</gene>
<accession>A0ACC1JHP4</accession>
<comment type="caution">
    <text evidence="1">The sequence shown here is derived from an EMBL/GenBank/DDBJ whole genome shotgun (WGS) entry which is preliminary data.</text>
</comment>
<organism evidence="1 2">
    <name type="scientific">Linderina macrospora</name>
    <dbReference type="NCBI Taxonomy" id="4868"/>
    <lineage>
        <taxon>Eukaryota</taxon>
        <taxon>Fungi</taxon>
        <taxon>Fungi incertae sedis</taxon>
        <taxon>Zoopagomycota</taxon>
        <taxon>Kickxellomycotina</taxon>
        <taxon>Kickxellomycetes</taxon>
        <taxon>Kickxellales</taxon>
        <taxon>Kickxellaceae</taxon>
        <taxon>Linderina</taxon>
    </lineage>
</organism>
<evidence type="ECO:0000313" key="2">
    <source>
        <dbReference type="Proteomes" id="UP001150603"/>
    </source>
</evidence>
<dbReference type="Proteomes" id="UP001150603">
    <property type="component" value="Unassembled WGS sequence"/>
</dbReference>